<name>L0GUX9_9GAMM</name>
<accession>L0GUX9</accession>
<gene>
    <name evidence="2" type="ORF">Thimo_0305</name>
</gene>
<dbReference type="Gene3D" id="3.30.70.1900">
    <property type="match status" value="1"/>
</dbReference>
<dbReference type="InterPro" id="IPR019267">
    <property type="entry name" value="CRISPR-assoc_Cas6_C"/>
</dbReference>
<proteinExistence type="predicted"/>
<reference evidence="2 3" key="1">
    <citation type="submission" date="2011-09" db="EMBL/GenBank/DDBJ databases">
        <title>Complete sequence of chromosome of Thioflavicoccus mobilis 8321.</title>
        <authorList>
            <consortium name="US DOE Joint Genome Institute"/>
            <person name="Lucas S."/>
            <person name="Han J."/>
            <person name="Lapidus A."/>
            <person name="Cheng J.-F."/>
            <person name="Goodwin L."/>
            <person name="Pitluck S."/>
            <person name="Peters L."/>
            <person name="Ovchinnikova G."/>
            <person name="Lu M."/>
            <person name="Detter J.C."/>
            <person name="Han C."/>
            <person name="Tapia R."/>
            <person name="Land M."/>
            <person name="Hauser L."/>
            <person name="Kyrpides N."/>
            <person name="Ivanova N."/>
            <person name="Pagani I."/>
            <person name="Vogl K."/>
            <person name="Liu Z."/>
            <person name="Imhoff J."/>
            <person name="Thiel V."/>
            <person name="Frigaard N.-U."/>
            <person name="Bryant D."/>
            <person name="Woyke T."/>
        </authorList>
    </citation>
    <scope>NUCLEOTIDE SEQUENCE [LARGE SCALE GENOMIC DNA]</scope>
    <source>
        <strain evidence="2 3">8321</strain>
    </source>
</reference>
<organism evidence="2 3">
    <name type="scientific">Thioflavicoccus mobilis 8321</name>
    <dbReference type="NCBI Taxonomy" id="765912"/>
    <lineage>
        <taxon>Bacteria</taxon>
        <taxon>Pseudomonadati</taxon>
        <taxon>Pseudomonadota</taxon>
        <taxon>Gammaproteobacteria</taxon>
        <taxon>Chromatiales</taxon>
        <taxon>Chromatiaceae</taxon>
        <taxon>Thioflavicoccus</taxon>
    </lineage>
</organism>
<dbReference type="AlphaFoldDB" id="L0GUX9"/>
<keyword evidence="3" id="KW-1185">Reference proteome</keyword>
<protein>
    <submittedName>
        <fullName evidence="2">Uncharacterized conserved protein (DUF2276)</fullName>
    </submittedName>
</protein>
<evidence type="ECO:0000313" key="2">
    <source>
        <dbReference type="EMBL" id="AGA89175.1"/>
    </source>
</evidence>
<dbReference type="RefSeq" id="WP_015279325.1">
    <property type="nucleotide sequence ID" value="NC_019940.1"/>
</dbReference>
<dbReference type="Pfam" id="PF10040">
    <property type="entry name" value="CRISPR_Cas6"/>
    <property type="match status" value="1"/>
</dbReference>
<dbReference type="HOGENOM" id="CLU_050021_0_0_6"/>
<dbReference type="KEGG" id="tmb:Thimo_0305"/>
<sequence>MPSDEPHLPLARYRFTYTAADDLHLPPYPGSLWHAVFGLHLRTLCCVHPGTDCATCPLLHQCRYSLLFSGPRPPDAALMRRYATIPVPHVFQLDAEYPPHIGAGGRIRASLVLVGKANAELPLVIQAMAAAGWGGLGAERARARLDDVTQLPSGDAPSHLVAADGRIGEALPAESPSTPPPPAALRLHFTSPYRAGGAVPADRLEPGPFLMALVRRASLLQYFYTSRQLMAPFADLKATAAEARVIAQDWRAQPATRYAARHGRRLPTGGLLGYIDLDMRGIEPLWPYLHLGQWLNVGKNASMGFGRYEVATLSP</sequence>
<evidence type="ECO:0000259" key="1">
    <source>
        <dbReference type="Pfam" id="PF10040"/>
    </source>
</evidence>
<dbReference type="Proteomes" id="UP000010816">
    <property type="component" value="Chromosome"/>
</dbReference>
<dbReference type="OrthoDB" id="9787241at2"/>
<dbReference type="STRING" id="765912.Thimo_0305"/>
<dbReference type="eggNOG" id="COG5551">
    <property type="taxonomic scope" value="Bacteria"/>
</dbReference>
<evidence type="ECO:0000313" key="3">
    <source>
        <dbReference type="Proteomes" id="UP000010816"/>
    </source>
</evidence>
<feature type="domain" description="CRISPR-associated protein Cas6 C-terminal" evidence="1">
    <location>
        <begin position="187"/>
        <end position="308"/>
    </location>
</feature>
<dbReference type="EMBL" id="CP003051">
    <property type="protein sequence ID" value="AGA89175.1"/>
    <property type="molecule type" value="Genomic_DNA"/>
</dbReference>